<proteinExistence type="predicted"/>
<keyword evidence="2" id="KW-1185">Reference proteome</keyword>
<protein>
    <submittedName>
        <fullName evidence="1">Uncharacterized protein</fullName>
    </submittedName>
</protein>
<evidence type="ECO:0000313" key="1">
    <source>
        <dbReference type="EMBL" id="GAA3984697.1"/>
    </source>
</evidence>
<gene>
    <name evidence="1" type="ORF">GCM10022407_32120</name>
</gene>
<accession>A0ABP7QLR6</accession>
<organism evidence="1 2">
    <name type="scientific">Hymenobacter antarcticus</name>
    <dbReference type="NCBI Taxonomy" id="486270"/>
    <lineage>
        <taxon>Bacteria</taxon>
        <taxon>Pseudomonadati</taxon>
        <taxon>Bacteroidota</taxon>
        <taxon>Cytophagia</taxon>
        <taxon>Cytophagales</taxon>
        <taxon>Hymenobacteraceae</taxon>
        <taxon>Hymenobacter</taxon>
    </lineage>
</organism>
<reference evidence="2" key="1">
    <citation type="journal article" date="2019" name="Int. J. Syst. Evol. Microbiol.">
        <title>The Global Catalogue of Microorganisms (GCM) 10K type strain sequencing project: providing services to taxonomists for standard genome sequencing and annotation.</title>
        <authorList>
            <consortium name="The Broad Institute Genomics Platform"/>
            <consortium name="The Broad Institute Genome Sequencing Center for Infectious Disease"/>
            <person name="Wu L."/>
            <person name="Ma J."/>
        </authorList>
    </citation>
    <scope>NUCLEOTIDE SEQUENCE [LARGE SCALE GENOMIC DNA]</scope>
    <source>
        <strain evidence="2">JCM 17217</strain>
    </source>
</reference>
<comment type="caution">
    <text evidence="1">The sequence shown here is derived from an EMBL/GenBank/DDBJ whole genome shotgun (WGS) entry which is preliminary data.</text>
</comment>
<dbReference type="EMBL" id="BAABDI010000026">
    <property type="protein sequence ID" value="GAA3984697.1"/>
    <property type="molecule type" value="Genomic_DNA"/>
</dbReference>
<dbReference type="Proteomes" id="UP001501556">
    <property type="component" value="Unassembled WGS sequence"/>
</dbReference>
<evidence type="ECO:0000313" key="2">
    <source>
        <dbReference type="Proteomes" id="UP001501556"/>
    </source>
</evidence>
<sequence>MDPARTAHYDLNHLLAYLRSGYPLLATSRANFPSPFTGHRSMGSLCYVTDGTRCWLDDLADHVQEHQLAIPDVWYAAIEAQRFQMPALTEA</sequence>
<name>A0ABP7QLR6_9BACT</name>